<gene>
    <name evidence="3" type="ORF">KIH73_08415</name>
</gene>
<evidence type="ECO:0000256" key="1">
    <source>
        <dbReference type="SAM" id="Phobius"/>
    </source>
</evidence>
<keyword evidence="1" id="KW-0812">Transmembrane</keyword>
<feature type="transmembrane region" description="Helical" evidence="1">
    <location>
        <begin position="202"/>
        <end position="224"/>
    </location>
</feature>
<dbReference type="GO" id="GO:0008237">
    <property type="term" value="F:metallopeptidase activity"/>
    <property type="evidence" value="ECO:0007669"/>
    <property type="project" value="UniProtKB-KW"/>
</dbReference>
<dbReference type="PANTHER" id="PTHR36435">
    <property type="entry name" value="SLR1288 PROTEIN"/>
    <property type="match status" value="1"/>
</dbReference>
<name>A0ABS6WA63_9BIFI</name>
<keyword evidence="3" id="KW-0645">Protease</keyword>
<evidence type="ECO:0000313" key="4">
    <source>
        <dbReference type="Proteomes" id="UP000812844"/>
    </source>
</evidence>
<feature type="transmembrane region" description="Helical" evidence="1">
    <location>
        <begin position="46"/>
        <end position="69"/>
    </location>
</feature>
<keyword evidence="3" id="KW-0378">Hydrolase</keyword>
<dbReference type="EMBL" id="JAHBBD010000020">
    <property type="protein sequence ID" value="MBW3083383.1"/>
    <property type="molecule type" value="Genomic_DNA"/>
</dbReference>
<reference evidence="3 4" key="1">
    <citation type="submission" date="2021-05" db="EMBL/GenBank/DDBJ databases">
        <title>Phylogenetic classification of ten novel species belonging to the genus Bifidobacterium comprising B. colchicus sp. nov., B. abeli sp. nov., B. bicoloris sp. nov., B. guerezis sp. nov., B. rosaliae sp. nov., B. santillanensis sp. nov., B. argentati sp. nov., B. amazzoni sp. nov., B. pluviali sp. nov., and B. pinnaculum sp. nov.</title>
        <authorList>
            <person name="Lugli G.A."/>
            <person name="Ruiz Garcia L."/>
            <person name="Margolles A."/>
            <person name="Ventura M."/>
        </authorList>
    </citation>
    <scope>NUCLEOTIDE SEQUENCE [LARGE SCALE GENOMIC DNA]</scope>
    <source>
        <strain evidence="3 4">6T3</strain>
    </source>
</reference>
<keyword evidence="1" id="KW-1133">Transmembrane helix</keyword>
<accession>A0ABS6WA63</accession>
<feature type="transmembrane region" description="Helical" evidence="1">
    <location>
        <begin position="169"/>
        <end position="196"/>
    </location>
</feature>
<feature type="transmembrane region" description="Helical" evidence="1">
    <location>
        <begin position="255"/>
        <end position="278"/>
    </location>
</feature>
<comment type="caution">
    <text evidence="3">The sequence shown here is derived from an EMBL/GenBank/DDBJ whole genome shotgun (WGS) entry which is preliminary data.</text>
</comment>
<evidence type="ECO:0000313" key="3">
    <source>
        <dbReference type="EMBL" id="MBW3083383.1"/>
    </source>
</evidence>
<dbReference type="InterPro" id="IPR003675">
    <property type="entry name" value="Rce1/LyrA-like_dom"/>
</dbReference>
<keyword evidence="1" id="KW-0472">Membrane</keyword>
<sequence length="326" mass="35336">MDWLIEARRRCSRVGLAGCVMVAAWLACNTALSVLLLSVTNGNPPAWALLLISSGPLYVVAMPLAVLVMRAAPALPTRRFAMSPGRFLTLLLMCLPIMYAGNIVGTLLSSLLSGGTAVNAVGELVMRNDPWTALFVAVLAPIFEEWLFRKQIISRTRRYGERLAIVLSALMFALFHLNLFQFFYAFGLGLMFGYVYTRTSNLLYPIAMHMVINLNGGVLAPWVLSQVDYGTLELVSSGDVAAAEQALRGGAMGGLGVVMLYGLALAVLSIAGLVLLIAKRRSFVFYRTPEELPREAAARTVFGNPGVVAYIVITVLYILASLVLPM</sequence>
<keyword evidence="4" id="KW-1185">Reference proteome</keyword>
<feature type="transmembrane region" description="Helical" evidence="1">
    <location>
        <begin position="90"/>
        <end position="111"/>
    </location>
</feature>
<dbReference type="Pfam" id="PF02517">
    <property type="entry name" value="Rce1-like"/>
    <property type="match status" value="1"/>
</dbReference>
<dbReference type="InterPro" id="IPR052710">
    <property type="entry name" value="CAAX_protease"/>
</dbReference>
<organism evidence="3 4">
    <name type="scientific">Bifidobacterium phasiani</name>
    <dbReference type="NCBI Taxonomy" id="2834431"/>
    <lineage>
        <taxon>Bacteria</taxon>
        <taxon>Bacillati</taxon>
        <taxon>Actinomycetota</taxon>
        <taxon>Actinomycetes</taxon>
        <taxon>Bifidobacteriales</taxon>
        <taxon>Bifidobacteriaceae</taxon>
        <taxon>Bifidobacterium</taxon>
    </lineage>
</organism>
<feature type="transmembrane region" description="Helical" evidence="1">
    <location>
        <begin position="307"/>
        <end position="324"/>
    </location>
</feature>
<evidence type="ECO:0000259" key="2">
    <source>
        <dbReference type="Pfam" id="PF02517"/>
    </source>
</evidence>
<dbReference type="Proteomes" id="UP000812844">
    <property type="component" value="Unassembled WGS sequence"/>
</dbReference>
<proteinExistence type="predicted"/>
<dbReference type="PANTHER" id="PTHR36435:SF1">
    <property type="entry name" value="CAAX AMINO TERMINAL PROTEASE FAMILY PROTEIN"/>
    <property type="match status" value="1"/>
</dbReference>
<protein>
    <submittedName>
        <fullName evidence="3">CPBP family intramembrane metalloprotease</fullName>
    </submittedName>
</protein>
<keyword evidence="3" id="KW-0482">Metalloprotease</keyword>
<dbReference type="RefSeq" id="WP_219082462.1">
    <property type="nucleotide sequence ID" value="NZ_JAHBBD010000020.1"/>
</dbReference>
<feature type="transmembrane region" description="Helical" evidence="1">
    <location>
        <begin position="14"/>
        <end position="40"/>
    </location>
</feature>
<feature type="domain" description="CAAX prenyl protease 2/Lysostaphin resistance protein A-like" evidence="2">
    <location>
        <begin position="130"/>
        <end position="214"/>
    </location>
</feature>